<reference evidence="1" key="2">
    <citation type="submission" date="2025-09" db="UniProtKB">
        <authorList>
            <consortium name="Ensembl"/>
        </authorList>
    </citation>
    <scope>IDENTIFICATION</scope>
</reference>
<dbReference type="AlphaFoldDB" id="A0A663LN55"/>
<sequence length="85" mass="9947">DSFLPTFNKTPLPTSACHVLFILQVYELDGTRHNKSWSVATYREVTRQFVKEHPDFLGAKIIFTAHRAITIQTRHLRKIKKTCYN</sequence>
<name>A0A663LN55_ATHCN</name>
<organism evidence="1 2">
    <name type="scientific">Athene cunicularia</name>
    <name type="common">Burrowing owl</name>
    <name type="synonym">Speotyto cunicularia</name>
    <dbReference type="NCBI Taxonomy" id="194338"/>
    <lineage>
        <taxon>Eukaryota</taxon>
        <taxon>Metazoa</taxon>
        <taxon>Chordata</taxon>
        <taxon>Craniata</taxon>
        <taxon>Vertebrata</taxon>
        <taxon>Euteleostomi</taxon>
        <taxon>Archelosauria</taxon>
        <taxon>Archosauria</taxon>
        <taxon>Dinosauria</taxon>
        <taxon>Saurischia</taxon>
        <taxon>Theropoda</taxon>
        <taxon>Coelurosauria</taxon>
        <taxon>Aves</taxon>
        <taxon>Neognathae</taxon>
        <taxon>Neoaves</taxon>
        <taxon>Telluraves</taxon>
        <taxon>Strigiformes</taxon>
        <taxon>Strigidae</taxon>
        <taxon>Athene</taxon>
    </lineage>
</organism>
<dbReference type="Ensembl" id="ENSACUT00000001596.1">
    <property type="protein sequence ID" value="ENSACUP00000001490.1"/>
    <property type="gene ID" value="ENSACUG00000001076.1"/>
</dbReference>
<keyword evidence="2" id="KW-1185">Reference proteome</keyword>
<accession>A0A663LN55</accession>
<dbReference type="Proteomes" id="UP000472269">
    <property type="component" value="Unplaced"/>
</dbReference>
<protein>
    <submittedName>
        <fullName evidence="1">Uncharacterized protein</fullName>
    </submittedName>
</protein>
<reference evidence="1" key="1">
    <citation type="submission" date="2025-08" db="UniProtKB">
        <authorList>
            <consortium name="Ensembl"/>
        </authorList>
    </citation>
    <scope>IDENTIFICATION</scope>
</reference>
<proteinExistence type="predicted"/>
<dbReference type="Gene3D" id="3.20.20.140">
    <property type="entry name" value="Metal-dependent hydrolases"/>
    <property type="match status" value="1"/>
</dbReference>
<evidence type="ECO:0000313" key="2">
    <source>
        <dbReference type="Proteomes" id="UP000472269"/>
    </source>
</evidence>
<evidence type="ECO:0000313" key="1">
    <source>
        <dbReference type="Ensembl" id="ENSACUP00000001490.1"/>
    </source>
</evidence>